<comment type="similarity">
    <text evidence="2 10">Belongs to the adenylate kinase family.</text>
</comment>
<evidence type="ECO:0000256" key="6">
    <source>
        <dbReference type="ARBA" id="ARBA00023128"/>
    </source>
</evidence>
<dbReference type="Pfam" id="PF05191">
    <property type="entry name" value="ADK_lid"/>
    <property type="match status" value="1"/>
</dbReference>
<proteinExistence type="inferred from homology"/>
<evidence type="ECO:0000256" key="2">
    <source>
        <dbReference type="ARBA" id="ARBA00007220"/>
    </source>
</evidence>
<evidence type="ECO:0000256" key="8">
    <source>
        <dbReference type="ARBA" id="ARBA00047210"/>
    </source>
</evidence>
<dbReference type="HAMAP" id="MF_00235">
    <property type="entry name" value="Adenylate_kinase_Adk"/>
    <property type="match status" value="1"/>
</dbReference>
<dbReference type="GO" id="GO:0005524">
    <property type="term" value="F:ATP binding"/>
    <property type="evidence" value="ECO:0007669"/>
    <property type="project" value="InterPro"/>
</dbReference>
<feature type="non-terminal residue" evidence="13">
    <location>
        <position position="1"/>
    </location>
</feature>
<dbReference type="Proteomes" id="UP000886611">
    <property type="component" value="Unassembled WGS sequence"/>
</dbReference>
<dbReference type="SUPFAM" id="SSF57774">
    <property type="entry name" value="Microbial and mitochondrial ADK, insert 'zinc finger' domain"/>
    <property type="match status" value="1"/>
</dbReference>
<dbReference type="SUPFAM" id="SSF52540">
    <property type="entry name" value="P-loop containing nucleoside triphosphate hydrolases"/>
    <property type="match status" value="1"/>
</dbReference>
<dbReference type="InterPro" id="IPR000850">
    <property type="entry name" value="Adenylat/UMP-CMP_kin"/>
</dbReference>
<reference evidence="13 14" key="1">
    <citation type="journal article" date="2021" name="Cell">
        <title>Tracing the genetic footprints of vertebrate landing in non-teleost ray-finned fishes.</title>
        <authorList>
            <person name="Bi X."/>
            <person name="Wang K."/>
            <person name="Yang L."/>
            <person name="Pan H."/>
            <person name="Jiang H."/>
            <person name="Wei Q."/>
            <person name="Fang M."/>
            <person name="Yu H."/>
            <person name="Zhu C."/>
            <person name="Cai Y."/>
            <person name="He Y."/>
            <person name="Gan X."/>
            <person name="Zeng H."/>
            <person name="Yu D."/>
            <person name="Zhu Y."/>
            <person name="Jiang H."/>
            <person name="Qiu Q."/>
            <person name="Yang H."/>
            <person name="Zhang Y.E."/>
            <person name="Wang W."/>
            <person name="Zhu M."/>
            <person name="He S."/>
            <person name="Zhang G."/>
        </authorList>
    </citation>
    <scope>NUCLEOTIDE SEQUENCE [LARGE SCALE GENOMIC DNA]</scope>
    <source>
        <strain evidence="13">Bchr_013</strain>
    </source>
</reference>
<keyword evidence="4" id="KW-0547">Nucleotide-binding</keyword>
<feature type="region of interest" description="Disordered" evidence="11">
    <location>
        <begin position="223"/>
        <end position="244"/>
    </location>
</feature>
<gene>
    <name evidence="13" type="primary">Ak4</name>
    <name evidence="13" type="ORF">GTO96_0008804</name>
</gene>
<dbReference type="GO" id="GO:0004017">
    <property type="term" value="F:AMP kinase activity"/>
    <property type="evidence" value="ECO:0007669"/>
    <property type="project" value="InterPro"/>
</dbReference>
<dbReference type="PRINTS" id="PR00094">
    <property type="entry name" value="ADENYLTKNASE"/>
</dbReference>
<dbReference type="GO" id="GO:0005525">
    <property type="term" value="F:GTP binding"/>
    <property type="evidence" value="ECO:0007669"/>
    <property type="project" value="UniProtKB-KW"/>
</dbReference>
<comment type="subcellular location">
    <subcellularLocation>
        <location evidence="1">Mitochondrion matrix</location>
    </subcellularLocation>
</comment>
<dbReference type="InterPro" id="IPR036193">
    <property type="entry name" value="ADK_active_lid_dom_sf"/>
</dbReference>
<keyword evidence="7" id="KW-0342">GTP-binding</keyword>
<dbReference type="InterPro" id="IPR033690">
    <property type="entry name" value="Adenylat_kinase_CS"/>
</dbReference>
<keyword evidence="14" id="KW-1185">Reference proteome</keyword>
<dbReference type="NCBIfam" id="TIGR01351">
    <property type="entry name" value="adk"/>
    <property type="match status" value="1"/>
</dbReference>
<keyword evidence="6" id="KW-0496">Mitochondrion</keyword>
<evidence type="ECO:0000259" key="12">
    <source>
        <dbReference type="Pfam" id="PF05191"/>
    </source>
</evidence>
<name>A0A8X7X6E6_POLSE</name>
<evidence type="ECO:0000256" key="1">
    <source>
        <dbReference type="ARBA" id="ARBA00004305"/>
    </source>
</evidence>
<dbReference type="InterPro" id="IPR006259">
    <property type="entry name" value="Adenyl_kin_sub"/>
</dbReference>
<evidence type="ECO:0000256" key="10">
    <source>
        <dbReference type="RuleBase" id="RU003330"/>
    </source>
</evidence>
<dbReference type="PROSITE" id="PS00113">
    <property type="entry name" value="ADENYLATE_KINASE"/>
    <property type="match status" value="1"/>
</dbReference>
<dbReference type="InterPro" id="IPR007862">
    <property type="entry name" value="Adenylate_kinase_lid-dom"/>
</dbReference>
<dbReference type="InterPro" id="IPR028586">
    <property type="entry name" value="AK3/Ak4_mitochondrial"/>
</dbReference>
<evidence type="ECO:0000256" key="7">
    <source>
        <dbReference type="ARBA" id="ARBA00023134"/>
    </source>
</evidence>
<dbReference type="GO" id="GO:0005759">
    <property type="term" value="C:mitochondrial matrix"/>
    <property type="evidence" value="ECO:0007669"/>
    <property type="project" value="UniProtKB-SubCell"/>
</dbReference>
<sequence>MIKLSKAGGEVIDETGCMLSLTMPIVTSTQQIIKNTMAAKLFRAVILGPPGSGKGTIAQRIAHSFGLQHLSSGDCLREDIAARTDAGILAKKFIEQGLLVPDHVVTRLMLNRLEKMTNRNWLLDGFPRTLQQAEVLNNSCDLDMVIMLNIPFETLKERLSARWIHPSSGRVYNMEFNPPHIEGIDDISGEPLVRHEDDKPEAVLARLRQYKDVAKPVINFYHHPRHTTKLPPPPRTPSMASVQPRQGHRLQHYQPPTENERGSHVWWAGSETAFHWESPERHYTVRAAKSPPSSLRPATACSVPRPQMTEQQLLRRMCCSCGPVRKS</sequence>
<keyword evidence="3 10" id="KW-0808">Transferase</keyword>
<accession>A0A8X7X6E6</accession>
<dbReference type="AlphaFoldDB" id="A0A8X7X6E6"/>
<dbReference type="PANTHER" id="PTHR23359">
    <property type="entry name" value="NUCLEOTIDE KINASE"/>
    <property type="match status" value="1"/>
</dbReference>
<evidence type="ECO:0000313" key="13">
    <source>
        <dbReference type="EMBL" id="KAG2461779.1"/>
    </source>
</evidence>
<keyword evidence="5 10" id="KW-0418">Kinase</keyword>
<comment type="caution">
    <text evidence="13">The sequence shown here is derived from an EMBL/GenBank/DDBJ whole genome shotgun (WGS) entry which is preliminary data.</text>
</comment>
<evidence type="ECO:0000256" key="3">
    <source>
        <dbReference type="ARBA" id="ARBA00022679"/>
    </source>
</evidence>
<dbReference type="HAMAP" id="MF_03169">
    <property type="entry name" value="Adenylate_kinase_AK3"/>
    <property type="match status" value="1"/>
</dbReference>
<feature type="domain" description="Adenylate kinase active site lid" evidence="12">
    <location>
        <begin position="162"/>
        <end position="197"/>
    </location>
</feature>
<evidence type="ECO:0000256" key="4">
    <source>
        <dbReference type="ARBA" id="ARBA00022741"/>
    </source>
</evidence>
<evidence type="ECO:0000313" key="14">
    <source>
        <dbReference type="Proteomes" id="UP000886611"/>
    </source>
</evidence>
<dbReference type="Pfam" id="PF00406">
    <property type="entry name" value="ADK"/>
    <property type="match status" value="1"/>
</dbReference>
<evidence type="ECO:0000256" key="5">
    <source>
        <dbReference type="ARBA" id="ARBA00022777"/>
    </source>
</evidence>
<evidence type="ECO:0000256" key="11">
    <source>
        <dbReference type="SAM" id="MobiDB-lite"/>
    </source>
</evidence>
<organism evidence="13 14">
    <name type="scientific">Polypterus senegalus</name>
    <name type="common">Senegal bichir</name>
    <dbReference type="NCBI Taxonomy" id="55291"/>
    <lineage>
        <taxon>Eukaryota</taxon>
        <taxon>Metazoa</taxon>
        <taxon>Chordata</taxon>
        <taxon>Craniata</taxon>
        <taxon>Vertebrata</taxon>
        <taxon>Euteleostomi</taxon>
        <taxon>Actinopterygii</taxon>
        <taxon>Polypteriformes</taxon>
        <taxon>Polypteridae</taxon>
        <taxon>Polypterus</taxon>
    </lineage>
</organism>
<protein>
    <recommendedName>
        <fullName evidence="8">Adenylate kinase 3</fullName>
    </recommendedName>
</protein>
<evidence type="ECO:0000256" key="9">
    <source>
        <dbReference type="ARBA" id="ARBA00048191"/>
    </source>
</evidence>
<dbReference type="Gene3D" id="3.40.50.300">
    <property type="entry name" value="P-loop containing nucleotide triphosphate hydrolases"/>
    <property type="match status" value="1"/>
</dbReference>
<dbReference type="FunFam" id="3.40.50.300:FF:000106">
    <property type="entry name" value="Adenylate kinase mitochondrial"/>
    <property type="match status" value="1"/>
</dbReference>
<dbReference type="CDD" id="cd01428">
    <property type="entry name" value="ADK"/>
    <property type="match status" value="1"/>
</dbReference>
<feature type="non-terminal residue" evidence="13">
    <location>
        <position position="327"/>
    </location>
</feature>
<dbReference type="EMBL" id="JAATIS010004524">
    <property type="protein sequence ID" value="KAG2461779.1"/>
    <property type="molecule type" value="Genomic_DNA"/>
</dbReference>
<comment type="catalytic activity">
    <reaction evidence="9">
        <text>GTP + AMP = GDP + ADP</text>
        <dbReference type="Rhea" id="RHEA:29863"/>
        <dbReference type="ChEBI" id="CHEBI:37565"/>
        <dbReference type="ChEBI" id="CHEBI:58189"/>
        <dbReference type="ChEBI" id="CHEBI:456215"/>
        <dbReference type="ChEBI" id="CHEBI:456216"/>
    </reaction>
</comment>
<dbReference type="InterPro" id="IPR027417">
    <property type="entry name" value="P-loop_NTPase"/>
</dbReference>